<evidence type="ECO:0000259" key="1">
    <source>
        <dbReference type="Pfam" id="PF01609"/>
    </source>
</evidence>
<dbReference type="EMBL" id="JAPMOU010000107">
    <property type="protein sequence ID" value="MDE1465952.1"/>
    <property type="molecule type" value="Genomic_DNA"/>
</dbReference>
<sequence>MGYSDHKRIKGDKVVAFCDCHGNVLSPFVTAPGNQNESPLFPHALKPLRTIAKAMGFKLKGSIMSLDGIYNSRSNRKMIFNHGMTLNIPENQRNSKNTKRGRKRVFEPKIFTERFFTIERVFGWEDKFKRLLIRFERISKLHYALKTVINLRHFC</sequence>
<dbReference type="InterPro" id="IPR002559">
    <property type="entry name" value="Transposase_11"/>
</dbReference>
<feature type="domain" description="Transposase IS4-like" evidence="1">
    <location>
        <begin position="2"/>
        <end position="140"/>
    </location>
</feature>
<name>A0ABT5UHU1_9GAMM</name>
<evidence type="ECO:0000313" key="2">
    <source>
        <dbReference type="EMBL" id="MDE1465952.1"/>
    </source>
</evidence>
<dbReference type="PANTHER" id="PTHR30007">
    <property type="entry name" value="PHP DOMAIN PROTEIN"/>
    <property type="match status" value="1"/>
</dbReference>
<accession>A0ABT5UHU1</accession>
<dbReference type="Pfam" id="PF01609">
    <property type="entry name" value="DDE_Tnp_1"/>
    <property type="match status" value="1"/>
</dbReference>
<comment type="caution">
    <text evidence="2">The sequence shown here is derived from an EMBL/GenBank/DDBJ whole genome shotgun (WGS) entry which is preliminary data.</text>
</comment>
<keyword evidence="3" id="KW-1185">Reference proteome</keyword>
<reference evidence="2 3" key="1">
    <citation type="submission" date="2022-11" db="EMBL/GenBank/DDBJ databases">
        <title>Spartinivicinus poritis sp. nov., isolated from scleractinian coral Porites lutea.</title>
        <authorList>
            <person name="Zhang G."/>
            <person name="Cai L."/>
            <person name="Wei Q."/>
        </authorList>
    </citation>
    <scope>NUCLEOTIDE SEQUENCE [LARGE SCALE GENOMIC DNA]</scope>
    <source>
        <strain evidence="2 3">A2-2</strain>
    </source>
</reference>
<dbReference type="Proteomes" id="UP001528823">
    <property type="component" value="Unassembled WGS sequence"/>
</dbReference>
<gene>
    <name evidence="2" type="ORF">ORQ98_28735</name>
</gene>
<protein>
    <submittedName>
        <fullName evidence="2">Transposase</fullName>
    </submittedName>
</protein>
<evidence type="ECO:0000313" key="3">
    <source>
        <dbReference type="Proteomes" id="UP001528823"/>
    </source>
</evidence>
<proteinExistence type="predicted"/>
<organism evidence="2 3">
    <name type="scientific">Spartinivicinus poritis</name>
    <dbReference type="NCBI Taxonomy" id="2994640"/>
    <lineage>
        <taxon>Bacteria</taxon>
        <taxon>Pseudomonadati</taxon>
        <taxon>Pseudomonadota</taxon>
        <taxon>Gammaproteobacteria</taxon>
        <taxon>Oceanospirillales</taxon>
        <taxon>Zooshikellaceae</taxon>
        <taxon>Spartinivicinus</taxon>
    </lineage>
</organism>